<dbReference type="EnsemblMetazoa" id="G26356.3">
    <property type="protein sequence ID" value="G26356.3:cds"/>
    <property type="gene ID" value="G26356"/>
</dbReference>
<dbReference type="InterPro" id="IPR029197">
    <property type="entry name" value="CKAP2_C"/>
</dbReference>
<accession>A0A8W8L294</accession>
<keyword evidence="9" id="KW-1185">Reference proteome</keyword>
<proteinExistence type="inferred from homology"/>
<dbReference type="GO" id="GO:0015630">
    <property type="term" value="C:microtubule cytoskeleton"/>
    <property type="evidence" value="ECO:0007669"/>
    <property type="project" value="TreeGrafter"/>
</dbReference>
<dbReference type="PANTHER" id="PTHR16076:SF8">
    <property type="entry name" value="CYTOSKELETON-ASSOCIATED PROTEIN 2"/>
    <property type="match status" value="1"/>
</dbReference>
<dbReference type="InterPro" id="IPR026165">
    <property type="entry name" value="CKAP2_fam"/>
</dbReference>
<feature type="compositionally biased region" description="Polar residues" evidence="6">
    <location>
        <begin position="69"/>
        <end position="82"/>
    </location>
</feature>
<evidence type="ECO:0000256" key="6">
    <source>
        <dbReference type="SAM" id="MobiDB-lite"/>
    </source>
</evidence>
<feature type="domain" description="Cytoskeleton-associated protein 2 C-terminal" evidence="7">
    <location>
        <begin position="383"/>
        <end position="477"/>
    </location>
</feature>
<dbReference type="Proteomes" id="UP000005408">
    <property type="component" value="Unassembled WGS sequence"/>
</dbReference>
<feature type="compositionally biased region" description="Basic and acidic residues" evidence="6">
    <location>
        <begin position="227"/>
        <end position="238"/>
    </location>
</feature>
<comment type="similarity">
    <text evidence="2">Belongs to the CKAP2 family.</text>
</comment>
<dbReference type="OrthoDB" id="6288182at2759"/>
<keyword evidence="5" id="KW-0206">Cytoskeleton</keyword>
<keyword evidence="3" id="KW-0963">Cytoplasm</keyword>
<feature type="compositionally biased region" description="Basic residues" evidence="6">
    <location>
        <begin position="121"/>
        <end position="134"/>
    </location>
</feature>
<feature type="region of interest" description="Disordered" evidence="6">
    <location>
        <begin position="23"/>
        <end position="134"/>
    </location>
</feature>
<name>A0A8W8L294_MAGGI</name>
<dbReference type="Pfam" id="PF15297">
    <property type="entry name" value="CKAP2_C"/>
    <property type="match status" value="1"/>
</dbReference>
<evidence type="ECO:0000256" key="3">
    <source>
        <dbReference type="ARBA" id="ARBA00022490"/>
    </source>
</evidence>
<dbReference type="AlphaFoldDB" id="A0A8W8L294"/>
<dbReference type="GO" id="GO:0007026">
    <property type="term" value="P:negative regulation of microtubule depolymerization"/>
    <property type="evidence" value="ECO:0007669"/>
    <property type="project" value="TreeGrafter"/>
</dbReference>
<dbReference type="OMA" id="WICRCVC"/>
<comment type="subcellular location">
    <subcellularLocation>
        <location evidence="1">Cytoplasm</location>
        <location evidence="1">Cytoskeleton</location>
    </subcellularLocation>
</comment>
<reference evidence="8" key="1">
    <citation type="submission" date="2022-08" db="UniProtKB">
        <authorList>
            <consortium name="EnsemblMetazoa"/>
        </authorList>
    </citation>
    <scope>IDENTIFICATION</scope>
    <source>
        <strain evidence="8">05x7-T-G4-1.051#20</strain>
    </source>
</reference>
<dbReference type="EnsemblMetazoa" id="G26356.2">
    <property type="protein sequence ID" value="G26356.2:cds"/>
    <property type="gene ID" value="G26356"/>
</dbReference>
<feature type="compositionally biased region" description="Low complexity" evidence="6">
    <location>
        <begin position="181"/>
        <end position="192"/>
    </location>
</feature>
<evidence type="ECO:0000256" key="1">
    <source>
        <dbReference type="ARBA" id="ARBA00004245"/>
    </source>
</evidence>
<dbReference type="Gene3D" id="1.25.40.430">
    <property type="match status" value="1"/>
</dbReference>
<protein>
    <recommendedName>
        <fullName evidence="7">Cytoskeleton-associated protein 2 C-terminal domain-containing protein</fullName>
    </recommendedName>
</protein>
<organism evidence="8 9">
    <name type="scientific">Magallana gigas</name>
    <name type="common">Pacific oyster</name>
    <name type="synonym">Crassostrea gigas</name>
    <dbReference type="NCBI Taxonomy" id="29159"/>
    <lineage>
        <taxon>Eukaryota</taxon>
        <taxon>Metazoa</taxon>
        <taxon>Spiralia</taxon>
        <taxon>Lophotrochozoa</taxon>
        <taxon>Mollusca</taxon>
        <taxon>Bivalvia</taxon>
        <taxon>Autobranchia</taxon>
        <taxon>Pteriomorphia</taxon>
        <taxon>Ostreida</taxon>
        <taxon>Ostreoidea</taxon>
        <taxon>Ostreidae</taxon>
        <taxon>Magallana</taxon>
    </lineage>
</organism>
<evidence type="ECO:0000313" key="9">
    <source>
        <dbReference type="Proteomes" id="UP000005408"/>
    </source>
</evidence>
<feature type="compositionally biased region" description="Polar residues" evidence="6">
    <location>
        <begin position="199"/>
        <end position="217"/>
    </location>
</feature>
<evidence type="ECO:0000256" key="2">
    <source>
        <dbReference type="ARBA" id="ARBA00009468"/>
    </source>
</evidence>
<dbReference type="EnsemblMetazoa" id="G26356.1">
    <property type="protein sequence ID" value="G26356.1:cds"/>
    <property type="gene ID" value="G26356"/>
</dbReference>
<evidence type="ECO:0000256" key="4">
    <source>
        <dbReference type="ARBA" id="ARBA00022553"/>
    </source>
</evidence>
<sequence>MEKINAAKVKKATDFLEKWKKFQDEKGQRRVSLATKPSSQDGNELKKKAGKKVVTSRYLSHKTEPTVPKQATAQTKPSNPQKRISILPQPRPNGTPMSIRLERWRKQKEGQKENILTASSARKKTQTPFKTNKKYTHVKSKIMTASTQKHVEKQNTDQTDSVKKMLTSTTKHNKTYKIPGAKSNASKTTSSSQIRKNHSTPAVINKKSNGQGPSVQHKSNRFQFKVSEAKNNRRHSDSQSRNTKATRSILKRKSCLPSLSDEMMLPESEALKMPGHNVRFISPILPHPEHQSFRKTPNRLVHRSMRSELEEWLKKRGKTPSGFRHLRCFDATLSAKKKSSNPACNTEKESENVSKPLRSSVVLNLEDQFCVEDSMNAEDPAEEDLDSMLEECSTLYEAGCPLEDTMKWLDSIEENIDIAKTSARFYICKARILKSTNDLEEVLRVFEKAVKNCAQPADELAMSLTQIITEISLERERKARIKSALTKEVEDGNVFDSSAIKYCVRQLTPHKNRKRLSGAHNDLEPSPCKMVTPVRRSTRRSLSSLPEQLQDRTPVYRALEDIPSPDRKSTLFLSNPALGYLLDEEGAL</sequence>
<feature type="compositionally biased region" description="Basic and acidic residues" evidence="6">
    <location>
        <begin position="100"/>
        <end position="112"/>
    </location>
</feature>
<keyword evidence="4" id="KW-0597">Phosphoprotein</keyword>
<feature type="region of interest" description="Disordered" evidence="6">
    <location>
        <begin position="168"/>
        <end position="251"/>
    </location>
</feature>
<evidence type="ECO:0000313" key="8">
    <source>
        <dbReference type="EnsemblMetazoa" id="G26356.3:cds"/>
    </source>
</evidence>
<dbReference type="PANTHER" id="PTHR16076">
    <property type="entry name" value="CYTOSKELETON ASSOCIATED PROTEIN 2-RELATED"/>
    <property type="match status" value="1"/>
</dbReference>
<evidence type="ECO:0000259" key="7">
    <source>
        <dbReference type="Pfam" id="PF15297"/>
    </source>
</evidence>
<evidence type="ECO:0000256" key="5">
    <source>
        <dbReference type="ARBA" id="ARBA00023212"/>
    </source>
</evidence>